<sequence>MIILLELTSRQFLIIRLLQKNTVPLSANTLSRLLDISPRTLRNDIFQINKNIEDFHISSSKNGYQLTLLSENAHMLINDIKISEQSKSTNIILQYLLNHPSCHLLELSENCYMSESSVARCIKTIKPLLNKYHLTVERKNDIFSLHGSEYDKRALFAHLIGIEASQPITSLQHFQQYFQNFHLSEIEAIIDSVLKKYNIRVDDIHYQNLVMNTSITLQRIFVGSDIEPLPFSYSLSNDEIICQLSKDLCHNLEEYFNLHFAQTDNEYMQVLCIGSIKINEENYETQILYNDYSFVYKIKEILDDLVEHFSLQLNYQMSLNHFALHIHRLFFRNHSSLYFQNDFHNNLKNTHPFIYELAVYFAYKFQESFNITVNINEIGLLAIHLGLMIQSNEENKQYLKALCICPEYNDLRKHFANQFLLNFGDNVQLISFISSKKNIQDYHFDFLISTINDYESPDCMVISPLLLSQDIDKLNLKINLLKEKKKKDLLKKELSKYIDPKLFFRNVDFTCKKDAILFLCSQMLKHGDAKTDFVDSVFEREKISTTSFFNKFAVPHAIHFGDVKTRITFLLNDKAIPWGDTSVHLVMLISINEKDIMTFNTIYSSIIDLLLDDESFDEMLKIKTFDELSVYLENHV</sequence>
<dbReference type="InterPro" id="IPR013196">
    <property type="entry name" value="HTH_11"/>
</dbReference>
<feature type="domain" description="PRD" evidence="6">
    <location>
        <begin position="177"/>
        <end position="282"/>
    </location>
</feature>
<dbReference type="SUPFAM" id="SSF46785">
    <property type="entry name" value="Winged helix' DNA-binding domain"/>
    <property type="match status" value="1"/>
</dbReference>
<evidence type="ECO:0000313" key="7">
    <source>
        <dbReference type="EMBL" id="MDB7084137.1"/>
    </source>
</evidence>
<evidence type="ECO:0000256" key="2">
    <source>
        <dbReference type="ARBA" id="ARBA00023015"/>
    </source>
</evidence>
<keyword evidence="2" id="KW-0805">Transcription regulation</keyword>
<dbReference type="SUPFAM" id="SSF63520">
    <property type="entry name" value="PTS-regulatory domain, PRD"/>
    <property type="match status" value="2"/>
</dbReference>
<evidence type="ECO:0000313" key="8">
    <source>
        <dbReference type="Proteomes" id="UP001211987"/>
    </source>
</evidence>
<dbReference type="SUPFAM" id="SSF55804">
    <property type="entry name" value="Phoshotransferase/anion transport protein"/>
    <property type="match status" value="1"/>
</dbReference>
<dbReference type="GO" id="GO:0006355">
    <property type="term" value="P:regulation of DNA-templated transcription"/>
    <property type="evidence" value="ECO:0007669"/>
    <property type="project" value="InterPro"/>
</dbReference>
<dbReference type="EMBL" id="JAQLKE010000014">
    <property type="protein sequence ID" value="MDB7084137.1"/>
    <property type="molecule type" value="Genomic_DNA"/>
</dbReference>
<evidence type="ECO:0000259" key="6">
    <source>
        <dbReference type="PROSITE" id="PS51372"/>
    </source>
</evidence>
<evidence type="ECO:0000256" key="1">
    <source>
        <dbReference type="ARBA" id="ARBA00022737"/>
    </source>
</evidence>
<dbReference type="PANTHER" id="PTHR30185">
    <property type="entry name" value="CRYPTIC BETA-GLUCOSIDE BGL OPERON ANTITERMINATOR"/>
    <property type="match status" value="1"/>
</dbReference>
<dbReference type="InterPro" id="IPR002178">
    <property type="entry name" value="PTS_EIIA_type-2_dom"/>
</dbReference>
<dbReference type="Pfam" id="PF05043">
    <property type="entry name" value="Mga"/>
    <property type="match status" value="1"/>
</dbReference>
<evidence type="ECO:0000259" key="5">
    <source>
        <dbReference type="PROSITE" id="PS51094"/>
    </source>
</evidence>
<dbReference type="InterPro" id="IPR011608">
    <property type="entry name" value="PRD"/>
</dbReference>
<keyword evidence="3" id="KW-0010">Activator</keyword>
<dbReference type="InterPro" id="IPR016152">
    <property type="entry name" value="PTrfase/Anion_transptr"/>
</dbReference>
<dbReference type="Pfam" id="PF08279">
    <property type="entry name" value="HTH_11"/>
    <property type="match status" value="1"/>
</dbReference>
<organism evidence="7 8">
    <name type="scientific">Thomasclavelia ramosa</name>
    <dbReference type="NCBI Taxonomy" id="1547"/>
    <lineage>
        <taxon>Bacteria</taxon>
        <taxon>Bacillati</taxon>
        <taxon>Bacillota</taxon>
        <taxon>Erysipelotrichia</taxon>
        <taxon>Erysipelotrichales</taxon>
        <taxon>Coprobacillaceae</taxon>
        <taxon>Thomasclavelia</taxon>
    </lineage>
</organism>
<dbReference type="InterPro" id="IPR036634">
    <property type="entry name" value="PRD_sf"/>
</dbReference>
<feature type="domain" description="PTS EIIA type-2" evidence="5">
    <location>
        <begin position="496"/>
        <end position="635"/>
    </location>
</feature>
<dbReference type="PROSITE" id="PS51094">
    <property type="entry name" value="PTS_EIIA_TYPE_2"/>
    <property type="match status" value="1"/>
</dbReference>
<gene>
    <name evidence="7" type="ORF">PM738_10020</name>
</gene>
<feature type="domain" description="PRD" evidence="6">
    <location>
        <begin position="289"/>
        <end position="395"/>
    </location>
</feature>
<evidence type="ECO:0000256" key="3">
    <source>
        <dbReference type="ARBA" id="ARBA00023159"/>
    </source>
</evidence>
<dbReference type="PANTHER" id="PTHR30185:SF12">
    <property type="entry name" value="TRANSCRIPTIONAL REGULATOR MANR"/>
    <property type="match status" value="1"/>
</dbReference>
<dbReference type="Proteomes" id="UP001211987">
    <property type="component" value="Unassembled WGS sequence"/>
</dbReference>
<name>A0AB35IIE0_9FIRM</name>
<dbReference type="Gene3D" id="1.10.10.10">
    <property type="entry name" value="Winged helix-like DNA-binding domain superfamily/Winged helix DNA-binding domain"/>
    <property type="match status" value="1"/>
</dbReference>
<dbReference type="PROSITE" id="PS51372">
    <property type="entry name" value="PRD_2"/>
    <property type="match status" value="2"/>
</dbReference>
<keyword evidence="1" id="KW-0677">Repeat</keyword>
<dbReference type="InterPro" id="IPR036388">
    <property type="entry name" value="WH-like_DNA-bd_sf"/>
</dbReference>
<dbReference type="InterPro" id="IPR036390">
    <property type="entry name" value="WH_DNA-bd_sf"/>
</dbReference>
<dbReference type="RefSeq" id="WP_224209061.1">
    <property type="nucleotide sequence ID" value="NZ_AP031443.1"/>
</dbReference>
<dbReference type="Gene3D" id="3.40.930.10">
    <property type="entry name" value="Mannitol-specific EII, Chain A"/>
    <property type="match status" value="1"/>
</dbReference>
<dbReference type="Gene3D" id="1.10.1790.10">
    <property type="entry name" value="PRD domain"/>
    <property type="match status" value="2"/>
</dbReference>
<dbReference type="Pfam" id="PF00359">
    <property type="entry name" value="PTS_EIIA_2"/>
    <property type="match status" value="1"/>
</dbReference>
<dbReference type="Pfam" id="PF00874">
    <property type="entry name" value="PRD"/>
    <property type="match status" value="2"/>
</dbReference>
<proteinExistence type="predicted"/>
<keyword evidence="7" id="KW-0762">Sugar transport</keyword>
<reference evidence="7" key="1">
    <citation type="submission" date="2023-01" db="EMBL/GenBank/DDBJ databases">
        <title>Human gut microbiome strain richness.</title>
        <authorList>
            <person name="Chen-Liaw A."/>
        </authorList>
    </citation>
    <scope>NUCLEOTIDE SEQUENCE</scope>
    <source>
        <strain evidence="7">1001217st2_G6_1001217B_191108</strain>
    </source>
</reference>
<protein>
    <submittedName>
        <fullName evidence="7">PTS sugar transporter subunit IIA</fullName>
    </submittedName>
</protein>
<accession>A0AB35IIE0</accession>
<keyword evidence="4" id="KW-0804">Transcription</keyword>
<dbReference type="AlphaFoldDB" id="A0AB35IIE0"/>
<keyword evidence="7" id="KW-0813">Transport</keyword>
<dbReference type="InterPro" id="IPR050661">
    <property type="entry name" value="BglG_antiterminators"/>
</dbReference>
<evidence type="ECO:0000256" key="4">
    <source>
        <dbReference type="ARBA" id="ARBA00023163"/>
    </source>
</evidence>
<comment type="caution">
    <text evidence="7">The sequence shown here is derived from an EMBL/GenBank/DDBJ whole genome shotgun (WGS) entry which is preliminary data.</text>
</comment>
<dbReference type="InterPro" id="IPR007737">
    <property type="entry name" value="Mga_HTH"/>
</dbReference>